<dbReference type="Gene3D" id="1.10.150.240">
    <property type="entry name" value="Putative phosphatase, domain 2"/>
    <property type="match status" value="1"/>
</dbReference>
<keyword evidence="5" id="KW-0378">Hydrolase</keyword>
<evidence type="ECO:0000256" key="1">
    <source>
        <dbReference type="ARBA" id="ARBA00000830"/>
    </source>
</evidence>
<comment type="catalytic activity">
    <reaction evidence="1">
        <text>2-phosphoglycolate + H2O = glycolate + phosphate</text>
        <dbReference type="Rhea" id="RHEA:14369"/>
        <dbReference type="ChEBI" id="CHEBI:15377"/>
        <dbReference type="ChEBI" id="CHEBI:29805"/>
        <dbReference type="ChEBI" id="CHEBI:43474"/>
        <dbReference type="ChEBI" id="CHEBI:58033"/>
        <dbReference type="EC" id="3.1.3.18"/>
    </reaction>
</comment>
<dbReference type="PANTHER" id="PTHR43434">
    <property type="entry name" value="PHOSPHOGLYCOLATE PHOSPHATASE"/>
    <property type="match status" value="1"/>
</dbReference>
<dbReference type="GO" id="GO:0008967">
    <property type="term" value="F:phosphoglycolate phosphatase activity"/>
    <property type="evidence" value="ECO:0007669"/>
    <property type="project" value="UniProtKB-EC"/>
</dbReference>
<name>A0ABR5SD30_9BACT</name>
<dbReference type="EMBL" id="LNQR01000084">
    <property type="protein sequence ID" value="KWT82656.1"/>
    <property type="molecule type" value="Genomic_DNA"/>
</dbReference>
<dbReference type="InterPro" id="IPR041492">
    <property type="entry name" value="HAD_2"/>
</dbReference>
<dbReference type="Proteomes" id="UP000060487">
    <property type="component" value="Unassembled WGS sequence"/>
</dbReference>
<dbReference type="RefSeq" id="WP_085053013.1">
    <property type="nucleotide sequence ID" value="NZ_LNQR01000084.1"/>
</dbReference>
<evidence type="ECO:0000256" key="4">
    <source>
        <dbReference type="ARBA" id="ARBA00013078"/>
    </source>
</evidence>
<reference evidence="5 6" key="1">
    <citation type="submission" date="2015-11" db="EMBL/GenBank/DDBJ databases">
        <authorList>
            <person name="Lin W."/>
        </authorList>
    </citation>
    <scope>NUCLEOTIDE SEQUENCE [LARGE SCALE GENOMIC DNA]</scope>
    <source>
        <strain evidence="5 6">HCH-1</strain>
    </source>
</reference>
<dbReference type="SUPFAM" id="SSF56784">
    <property type="entry name" value="HAD-like"/>
    <property type="match status" value="1"/>
</dbReference>
<comment type="similarity">
    <text evidence="3">Belongs to the HAD-like hydrolase superfamily. CbbY/CbbZ/Gph/YieH family.</text>
</comment>
<dbReference type="InterPro" id="IPR050155">
    <property type="entry name" value="HAD-like_hydrolase_sf"/>
</dbReference>
<accession>A0ABR5SD30</accession>
<proteinExistence type="inferred from homology"/>
<evidence type="ECO:0000313" key="5">
    <source>
        <dbReference type="EMBL" id="KWT82656.1"/>
    </source>
</evidence>
<sequence>MKLILFDIDGTLMDAGGAGSKSLNDAFYELFSIEDALKNIKFDGKTDLRIFKEGMKYHRLTDGNGALVSIREQYLKRLKVEINNDKRHIKPGITTLIEALQGKHHHIGLLTGNLMAGAEIKLRSVDLWHYFEGGAFGDTHEDRNRLLPIAVDNIYEKTGKRFPYNQCVIIGDTPRDVEVGKTHGAFTIAVATGPYSQVQLQQTGADAVLNDLSDTNTVMSLIGSAMSNYF</sequence>
<protein>
    <recommendedName>
        <fullName evidence="4">phosphoglycolate phosphatase</fullName>
        <ecNumber evidence="4">3.1.3.18</ecNumber>
    </recommendedName>
</protein>
<evidence type="ECO:0000256" key="2">
    <source>
        <dbReference type="ARBA" id="ARBA00004818"/>
    </source>
</evidence>
<dbReference type="EC" id="3.1.3.18" evidence="4"/>
<dbReference type="InterPro" id="IPR036412">
    <property type="entry name" value="HAD-like_sf"/>
</dbReference>
<dbReference type="Gene3D" id="3.40.50.1000">
    <property type="entry name" value="HAD superfamily/HAD-like"/>
    <property type="match status" value="1"/>
</dbReference>
<gene>
    <name evidence="5" type="ORF">ASN18_2412</name>
</gene>
<dbReference type="CDD" id="cd07506">
    <property type="entry name" value="HAD_like"/>
    <property type="match status" value="1"/>
</dbReference>
<organism evidence="5 6">
    <name type="scientific">Candidatus Magnetominusculus xianensis</name>
    <dbReference type="NCBI Taxonomy" id="1748249"/>
    <lineage>
        <taxon>Bacteria</taxon>
        <taxon>Pseudomonadati</taxon>
        <taxon>Nitrospirota</taxon>
        <taxon>Nitrospiria</taxon>
        <taxon>Nitrospirales</taxon>
        <taxon>Nitrospiraceae</taxon>
        <taxon>Candidatus Magnetominusculus</taxon>
    </lineage>
</organism>
<dbReference type="InterPro" id="IPR023214">
    <property type="entry name" value="HAD_sf"/>
</dbReference>
<dbReference type="Pfam" id="PF13419">
    <property type="entry name" value="HAD_2"/>
    <property type="match status" value="1"/>
</dbReference>
<dbReference type="InterPro" id="IPR023198">
    <property type="entry name" value="PGP-like_dom2"/>
</dbReference>
<comment type="pathway">
    <text evidence="2">Organic acid metabolism; glycolate biosynthesis; glycolate from 2-phosphoglycolate: step 1/1.</text>
</comment>
<evidence type="ECO:0000256" key="3">
    <source>
        <dbReference type="ARBA" id="ARBA00006171"/>
    </source>
</evidence>
<evidence type="ECO:0000313" key="6">
    <source>
        <dbReference type="Proteomes" id="UP000060487"/>
    </source>
</evidence>
<dbReference type="PANTHER" id="PTHR43434:SF1">
    <property type="entry name" value="PHOSPHOGLYCOLATE PHOSPHATASE"/>
    <property type="match status" value="1"/>
</dbReference>
<comment type="caution">
    <text evidence="5">The sequence shown here is derived from an EMBL/GenBank/DDBJ whole genome shotgun (WGS) entry which is preliminary data.</text>
</comment>
<keyword evidence="6" id="KW-1185">Reference proteome</keyword>